<name>A0AA97KWP6_EUBMA</name>
<dbReference type="InterPro" id="IPR011024">
    <property type="entry name" value="G_crystallin-like"/>
</dbReference>
<reference evidence="5" key="1">
    <citation type="submission" date="2025-08" db="UniProtKB">
        <authorList>
            <consortium name="RefSeq"/>
        </authorList>
    </citation>
    <scope>IDENTIFICATION</scope>
    <source>
        <tissue evidence="5">Blood</tissue>
    </source>
</reference>
<evidence type="ECO:0000313" key="4">
    <source>
        <dbReference type="Proteomes" id="UP001190640"/>
    </source>
</evidence>
<keyword evidence="4" id="KW-1185">Reference proteome</keyword>
<dbReference type="AlphaFoldDB" id="A0AA97KWP6"/>
<dbReference type="PROSITE" id="PS50915">
    <property type="entry name" value="CRYSTALLIN_BETA_GAMMA"/>
    <property type="match status" value="1"/>
</dbReference>
<dbReference type="Gene3D" id="2.60.20.10">
    <property type="entry name" value="Crystallins"/>
    <property type="match status" value="2"/>
</dbReference>
<dbReference type="SMART" id="SM00247">
    <property type="entry name" value="XTALbg"/>
    <property type="match status" value="2"/>
</dbReference>
<dbReference type="KEGG" id="emc:129328833"/>
<dbReference type="GO" id="GO:0005212">
    <property type="term" value="F:structural constituent of eye lens"/>
    <property type="evidence" value="ECO:0007669"/>
    <property type="project" value="TreeGrafter"/>
</dbReference>
<accession>A0AA97KWP6</accession>
<evidence type="ECO:0000313" key="5">
    <source>
        <dbReference type="RefSeq" id="XP_054834110.1"/>
    </source>
</evidence>
<feature type="domain" description="Beta/gamma crystallin 'Greek key'" evidence="3">
    <location>
        <begin position="2"/>
        <end position="42"/>
    </location>
</feature>
<dbReference type="GO" id="GO:0007601">
    <property type="term" value="P:visual perception"/>
    <property type="evidence" value="ECO:0007669"/>
    <property type="project" value="TreeGrafter"/>
</dbReference>
<keyword evidence="2" id="KW-0677">Repeat</keyword>
<dbReference type="Pfam" id="PF00030">
    <property type="entry name" value="Crystall"/>
    <property type="match status" value="2"/>
</dbReference>
<dbReference type="SUPFAM" id="SSF56973">
    <property type="entry name" value="Aerolisin/ETX pore-forming domain"/>
    <property type="match status" value="1"/>
</dbReference>
<evidence type="ECO:0000256" key="2">
    <source>
        <dbReference type="ARBA" id="ARBA00022737"/>
    </source>
</evidence>
<organism evidence="4 5">
    <name type="scientific">Eublepharis macularius</name>
    <name type="common">Leopard gecko</name>
    <name type="synonym">Cyrtodactylus macularius</name>
    <dbReference type="NCBI Taxonomy" id="481883"/>
    <lineage>
        <taxon>Eukaryota</taxon>
        <taxon>Metazoa</taxon>
        <taxon>Chordata</taxon>
        <taxon>Craniata</taxon>
        <taxon>Vertebrata</taxon>
        <taxon>Euteleostomi</taxon>
        <taxon>Lepidosauria</taxon>
        <taxon>Squamata</taxon>
        <taxon>Bifurcata</taxon>
        <taxon>Gekkota</taxon>
        <taxon>Eublepharidae</taxon>
        <taxon>Eublepharinae</taxon>
        <taxon>Eublepharis</taxon>
    </lineage>
</organism>
<dbReference type="GeneID" id="129328833"/>
<dbReference type="Proteomes" id="UP001190640">
    <property type="component" value="Chromosome 4"/>
</dbReference>
<dbReference type="GO" id="GO:0002088">
    <property type="term" value="P:lens development in camera-type eye"/>
    <property type="evidence" value="ECO:0007669"/>
    <property type="project" value="TreeGrafter"/>
</dbReference>
<dbReference type="Gene3D" id="2.170.15.10">
    <property type="entry name" value="Proaerolysin, chain A, domain 3"/>
    <property type="match status" value="1"/>
</dbReference>
<evidence type="ECO:0000259" key="3">
    <source>
        <dbReference type="PROSITE" id="PS50915"/>
    </source>
</evidence>
<dbReference type="PANTHER" id="PTHR11818:SF103">
    <property type="entry name" value="BETA_GAMMA CRYSTALLIN 'GREEK KEY' DOMAIN-CONTAINING PROTEIN"/>
    <property type="match status" value="1"/>
</dbReference>
<dbReference type="RefSeq" id="XP_054834110.1">
    <property type="nucleotide sequence ID" value="XM_054978135.1"/>
</dbReference>
<proteinExistence type="inferred from homology"/>
<comment type="similarity">
    <text evidence="1">Belongs to the beta/gamma-crystallin family.</text>
</comment>
<dbReference type="SUPFAM" id="SSF49695">
    <property type="entry name" value="gamma-Crystallin-like"/>
    <property type="match status" value="1"/>
</dbReference>
<dbReference type="InterPro" id="IPR050252">
    <property type="entry name" value="Beta/Gamma-Crystallin"/>
</dbReference>
<gene>
    <name evidence="5" type="primary">LOC129328833</name>
</gene>
<dbReference type="InterPro" id="IPR001064">
    <property type="entry name" value="Beta/gamma_crystallin"/>
</dbReference>
<protein>
    <submittedName>
        <fullName evidence="5">Epidermal differentiation-specific protein-like</fullName>
    </submittedName>
</protein>
<evidence type="ECO:0000256" key="1">
    <source>
        <dbReference type="ARBA" id="ARBA00009646"/>
    </source>
</evidence>
<dbReference type="PANTHER" id="PTHR11818">
    <property type="entry name" value="BETA/GAMMA CRYSTALLIN"/>
    <property type="match status" value="1"/>
</dbReference>
<sequence>MNKIIVYEHENFTGLHREFTSDVPDLHSVDFGDCISSLKVIGQPWLVFSDAEYKGLVHAYEEGEYKSISLNDSISSLQLVSEDLDHPQITLFEKPNFEGTSKIITEETNLIYGYFNDKAASHIVQKGVWILYEHGNRRGSQYIAREGNKLSNYDPMFHFNKKCSYVYPLKGGQAIVTSNILWDHKKVESERDIVIDEINGVNDTNFEQAFTTTTSKIYESATSHSFKLKPSSLKINGSFYLSIDPSTNLLVEKGSIESTVTIDKIEVSMPAKIPPHSELNIRVIRQVVNASVPVELTITKNGKMKTECGEYRSMSGSNISTRYIMKPIEKKT</sequence>